<evidence type="ECO:0000313" key="3">
    <source>
        <dbReference type="Proteomes" id="UP000663970"/>
    </source>
</evidence>
<dbReference type="InterPro" id="IPR026055">
    <property type="entry name" value="FAR"/>
</dbReference>
<name>A0ABS3E0G7_9BACI</name>
<sequence>MAFTYVCTGFPGFLAAELLKDLFRTQKVEHVYLLHLPHMEKEARTRLHDCLEDPAVDGGRITLITGDITKKDLGIDVSTAEELKQNLTHFYHLAALYDLAVPLAPALQVNVQGTREVLRFLQGCLRLNRCLYFSTAYVSGKRQGTVYEHELKHSHGFKNHYEFTKCEAEKLVQEYQHRLPLTIVRPGIVVGHTRTGSTAKFDGPYFILNLLHSLKSLPVVPYFGKGRARVNLVPHDYVVQAANVLTHLPDAEGKTYHLTDPHPYTARDIYYHFAYLYADKQPHLTVPLAAARPPLKLKQVRRKLGIQKEALDYFETAADYDSAQAENDLASSGLYCPDLFYYTQPLVHYYEEHKNNPAKHVPIL</sequence>
<dbReference type="Gene3D" id="3.40.50.720">
    <property type="entry name" value="NAD(P)-binding Rossmann-like Domain"/>
    <property type="match status" value="1"/>
</dbReference>
<evidence type="ECO:0000313" key="2">
    <source>
        <dbReference type="EMBL" id="MBN8237090.1"/>
    </source>
</evidence>
<dbReference type="RefSeq" id="WP_206935788.1">
    <property type="nucleotide sequence ID" value="NZ_JAEKJY010000006.1"/>
</dbReference>
<evidence type="ECO:0000259" key="1">
    <source>
        <dbReference type="Pfam" id="PF07993"/>
    </source>
</evidence>
<gene>
    <name evidence="2" type="ORF">JF544_17670</name>
</gene>
<feature type="domain" description="Thioester reductase (TE)" evidence="1">
    <location>
        <begin position="8"/>
        <end position="241"/>
    </location>
</feature>
<organism evidence="2 3">
    <name type="scientific">Halobacillus kuroshimensis</name>
    <dbReference type="NCBI Taxonomy" id="302481"/>
    <lineage>
        <taxon>Bacteria</taxon>
        <taxon>Bacillati</taxon>
        <taxon>Bacillota</taxon>
        <taxon>Bacilli</taxon>
        <taxon>Bacillales</taxon>
        <taxon>Bacillaceae</taxon>
        <taxon>Halobacillus</taxon>
    </lineage>
</organism>
<dbReference type="PANTHER" id="PTHR11011">
    <property type="entry name" value="MALE STERILITY PROTEIN 2-RELATED"/>
    <property type="match status" value="1"/>
</dbReference>
<dbReference type="PANTHER" id="PTHR11011:SF45">
    <property type="entry name" value="FATTY ACYL-COA REDUCTASE CG8306-RELATED"/>
    <property type="match status" value="1"/>
</dbReference>
<dbReference type="InterPro" id="IPR036291">
    <property type="entry name" value="NAD(P)-bd_dom_sf"/>
</dbReference>
<comment type="caution">
    <text evidence="2">The sequence shown here is derived from an EMBL/GenBank/DDBJ whole genome shotgun (WGS) entry which is preliminary data.</text>
</comment>
<dbReference type="Pfam" id="PF07993">
    <property type="entry name" value="NAD_binding_4"/>
    <property type="match status" value="1"/>
</dbReference>
<dbReference type="CDD" id="cd05263">
    <property type="entry name" value="MupV_like_SDR_e"/>
    <property type="match status" value="1"/>
</dbReference>
<reference evidence="2 3" key="1">
    <citation type="submission" date="2020-12" db="EMBL/GenBank/DDBJ databases">
        <title>Oil enriched cultivation method for isolating marine PHA-producing bacteria.</title>
        <authorList>
            <person name="Zheng W."/>
            <person name="Yu S."/>
            <person name="Huang Y."/>
        </authorList>
    </citation>
    <scope>NUCLEOTIDE SEQUENCE [LARGE SCALE GENOMIC DNA]</scope>
    <source>
        <strain evidence="2 3">SY-2-6</strain>
    </source>
</reference>
<protein>
    <submittedName>
        <fullName evidence="2">SDR family oxidoreductase</fullName>
    </submittedName>
</protein>
<proteinExistence type="predicted"/>
<keyword evidence="3" id="KW-1185">Reference proteome</keyword>
<dbReference type="SUPFAM" id="SSF51735">
    <property type="entry name" value="NAD(P)-binding Rossmann-fold domains"/>
    <property type="match status" value="1"/>
</dbReference>
<accession>A0ABS3E0G7</accession>
<dbReference type="Proteomes" id="UP000663970">
    <property type="component" value="Unassembled WGS sequence"/>
</dbReference>
<dbReference type="InterPro" id="IPR013120">
    <property type="entry name" value="FAR_NAD-bd"/>
</dbReference>
<dbReference type="EMBL" id="JAEKJY010000006">
    <property type="protein sequence ID" value="MBN8237090.1"/>
    <property type="molecule type" value="Genomic_DNA"/>
</dbReference>